<evidence type="ECO:0000259" key="2">
    <source>
        <dbReference type="Pfam" id="PF02272"/>
    </source>
</evidence>
<organism evidence="3 4">
    <name type="scientific">Mahella australiensis (strain DSM 15567 / CIP 107919 / 50-1 BON)</name>
    <dbReference type="NCBI Taxonomy" id="697281"/>
    <lineage>
        <taxon>Bacteria</taxon>
        <taxon>Bacillati</taxon>
        <taxon>Bacillota</taxon>
        <taxon>Clostridia</taxon>
        <taxon>Thermoanaerobacterales</taxon>
        <taxon>Thermoanaerobacterales Family IV. Incertae Sedis</taxon>
        <taxon>Mahella</taxon>
    </lineage>
</organism>
<dbReference type="PANTHER" id="PTHR47618">
    <property type="entry name" value="BIFUNCTIONAL OLIGORIBONUCLEASE AND PAP PHOSPHATASE NRNA"/>
    <property type="match status" value="1"/>
</dbReference>
<dbReference type="Pfam" id="PF02272">
    <property type="entry name" value="DHHA1"/>
    <property type="match status" value="1"/>
</dbReference>
<dbReference type="STRING" id="697281.Mahau_1037"/>
<protein>
    <submittedName>
        <fullName evidence="3">Phosphoesterase RecJ domain protein</fullName>
    </submittedName>
</protein>
<dbReference type="SUPFAM" id="SSF64182">
    <property type="entry name" value="DHH phosphoesterases"/>
    <property type="match status" value="1"/>
</dbReference>
<dbReference type="eggNOG" id="COG0618">
    <property type="taxonomic scope" value="Bacteria"/>
</dbReference>
<dbReference type="InterPro" id="IPR003156">
    <property type="entry name" value="DHHA1_dom"/>
</dbReference>
<feature type="domain" description="DDH" evidence="1">
    <location>
        <begin position="15"/>
        <end position="156"/>
    </location>
</feature>
<evidence type="ECO:0000259" key="1">
    <source>
        <dbReference type="Pfam" id="PF01368"/>
    </source>
</evidence>
<dbReference type="GO" id="GO:0003676">
    <property type="term" value="F:nucleic acid binding"/>
    <property type="evidence" value="ECO:0007669"/>
    <property type="project" value="InterPro"/>
</dbReference>
<reference evidence="4" key="1">
    <citation type="submission" date="2010-11" db="EMBL/GenBank/DDBJ databases">
        <title>The complete genome of Mahella australiensis DSM 15567.</title>
        <authorList>
            <consortium name="US DOE Joint Genome Institute (JGI-PGF)"/>
            <person name="Lucas S."/>
            <person name="Copeland A."/>
            <person name="Lapidus A."/>
            <person name="Bruce D."/>
            <person name="Goodwin L."/>
            <person name="Pitluck S."/>
            <person name="Kyrpides N."/>
            <person name="Mavromatis K."/>
            <person name="Pagani I."/>
            <person name="Ivanova N."/>
            <person name="Teshima H."/>
            <person name="Brettin T."/>
            <person name="Detter J.C."/>
            <person name="Han C."/>
            <person name="Tapia R."/>
            <person name="Land M."/>
            <person name="Hauser L."/>
            <person name="Markowitz V."/>
            <person name="Cheng J.-F."/>
            <person name="Hugenholtz P."/>
            <person name="Woyke T."/>
            <person name="Wu D."/>
            <person name="Spring S."/>
            <person name="Pukall R."/>
            <person name="Steenblock K."/>
            <person name="Schneider S."/>
            <person name="Klenk H.-P."/>
            <person name="Eisen J.A."/>
        </authorList>
    </citation>
    <scope>NUCLEOTIDE SEQUENCE [LARGE SCALE GENOMIC DNA]</scope>
    <source>
        <strain evidence="4">DSM 15567 / CIP 107919 / 50-1 BON</strain>
    </source>
</reference>
<dbReference type="AlphaFoldDB" id="F4A2Q5"/>
<keyword evidence="4" id="KW-1185">Reference proteome</keyword>
<name>F4A2Q5_MAHA5</name>
<reference evidence="3 4" key="2">
    <citation type="journal article" date="2011" name="Stand. Genomic Sci.">
        <title>Complete genome sequence of Mahella australiensis type strain (50-1 BON).</title>
        <authorList>
            <person name="Sikorski J."/>
            <person name="Teshima H."/>
            <person name="Nolan M."/>
            <person name="Lucas S."/>
            <person name="Hammon N."/>
            <person name="Deshpande S."/>
            <person name="Cheng J.F."/>
            <person name="Pitluck S."/>
            <person name="Liolios K."/>
            <person name="Pagani I."/>
            <person name="Ivanova N."/>
            <person name="Huntemann M."/>
            <person name="Mavromatis K."/>
            <person name="Ovchinikova G."/>
            <person name="Pati A."/>
            <person name="Tapia R."/>
            <person name="Han C."/>
            <person name="Goodwin L."/>
            <person name="Chen A."/>
            <person name="Palaniappan K."/>
            <person name="Land M."/>
            <person name="Hauser L."/>
            <person name="Ngatchou-Djao O.D."/>
            <person name="Rohde M."/>
            <person name="Pukall R."/>
            <person name="Spring S."/>
            <person name="Abt B."/>
            <person name="Goker M."/>
            <person name="Detter J.C."/>
            <person name="Woyke T."/>
            <person name="Bristow J."/>
            <person name="Markowitz V."/>
            <person name="Hugenholtz P."/>
            <person name="Eisen J.A."/>
            <person name="Kyrpides N.C."/>
            <person name="Klenk H.P."/>
            <person name="Lapidus A."/>
        </authorList>
    </citation>
    <scope>NUCLEOTIDE SEQUENCE [LARGE SCALE GENOMIC DNA]</scope>
    <source>
        <strain evidence="4">DSM 15567 / CIP 107919 / 50-1 BON</strain>
    </source>
</reference>
<proteinExistence type="predicted"/>
<dbReference type="Gene3D" id="3.10.310.30">
    <property type="match status" value="1"/>
</dbReference>
<dbReference type="Pfam" id="PF01368">
    <property type="entry name" value="DHH"/>
    <property type="match status" value="1"/>
</dbReference>
<dbReference type="OrthoDB" id="9803668at2"/>
<dbReference type="RefSeq" id="WP_013780665.1">
    <property type="nucleotide sequence ID" value="NC_015520.1"/>
</dbReference>
<dbReference type="Proteomes" id="UP000008457">
    <property type="component" value="Chromosome"/>
</dbReference>
<dbReference type="InterPro" id="IPR051319">
    <property type="entry name" value="Oligoribo/pAp-PDE_c-di-AMP_PDE"/>
</dbReference>
<gene>
    <name evidence="3" type="ordered locus">Mahau_1037</name>
</gene>
<dbReference type="InterPro" id="IPR038763">
    <property type="entry name" value="DHH_sf"/>
</dbReference>
<dbReference type="EMBL" id="CP002360">
    <property type="protein sequence ID" value="AEE96235.1"/>
    <property type="molecule type" value="Genomic_DNA"/>
</dbReference>
<feature type="domain" description="DHHA1" evidence="2">
    <location>
        <begin position="233"/>
        <end position="319"/>
    </location>
</feature>
<dbReference type="KEGG" id="mas:Mahau_1037"/>
<dbReference type="PANTHER" id="PTHR47618:SF1">
    <property type="entry name" value="BIFUNCTIONAL OLIGORIBONUCLEASE AND PAP PHOSPHATASE NRNA"/>
    <property type="match status" value="1"/>
</dbReference>
<evidence type="ECO:0000313" key="3">
    <source>
        <dbReference type="EMBL" id="AEE96235.1"/>
    </source>
</evidence>
<evidence type="ECO:0000313" key="4">
    <source>
        <dbReference type="Proteomes" id="UP000008457"/>
    </source>
</evidence>
<dbReference type="HOGENOM" id="CLU_039720_0_0_9"/>
<dbReference type="Gene3D" id="3.90.1640.10">
    <property type="entry name" value="inorganic pyrophosphatase (n-terminal core)"/>
    <property type="match status" value="1"/>
</dbReference>
<dbReference type="InterPro" id="IPR001667">
    <property type="entry name" value="DDH_dom"/>
</dbReference>
<sequence>MIASDVVRLLKTSHKIALISHIMPDGDTLGSSLALALTLRQKGKEVVCLCSDPIPKSYAFLPGADVIRRPIHSDADITTVLAIDCSDRERLGDCNNIFSKATYTVNIDHHISNTSYAHYNMVDTTAAATAELIYQLIRLTGANIEKQVATCLYTGIVTDTGRFSYDNTTSVTHEIAGDLINCGVDTNWLNDELFNKRSLQRTRLLAKALDTIQVCGGGSIAFIKVDMAMLRAVGADDADCDGLVNYARDIDTAEVGLLFKEMDNGRIKVSLRSKNHVDVNAIAAKFNGGGHKKASGCTIAASMDEAIEMVLKELESIMKAAEV</sequence>
<accession>F4A2Q5</accession>